<dbReference type="EMBL" id="JAQQWK010000009">
    <property type="protein sequence ID" value="KAK8034256.1"/>
    <property type="molecule type" value="Genomic_DNA"/>
</dbReference>
<gene>
    <name evidence="1" type="ORF">PG993_009251</name>
</gene>
<comment type="caution">
    <text evidence="1">The sequence shown here is derived from an EMBL/GenBank/DDBJ whole genome shotgun (WGS) entry which is preliminary data.</text>
</comment>
<sequence>MSPSRLLSSAVAKGAKGAKGTNRELLRVGDLQRDRILQDIHDRIADREFKSDINTDLLKQEVIEPVRNYVFDPQVQIRGILNALRGTLAFRLALQKVEPPELRDQIEAFLDGDTAEEVVGRKDFKFPGSHTVHHSAAAKEALTSAAKQSLFGVLKNMFLKIFNFKSFVTSYIRDRTQPQTPLEIWEDEAKSQKLVSNPEADDIKAI</sequence>
<name>A0ABR1SIV5_9PEZI</name>
<evidence type="ECO:0000313" key="1">
    <source>
        <dbReference type="EMBL" id="KAK8034256.1"/>
    </source>
</evidence>
<proteinExistence type="predicted"/>
<reference evidence="1 2" key="1">
    <citation type="submission" date="2023-01" db="EMBL/GenBank/DDBJ databases">
        <title>Analysis of 21 Apiospora genomes using comparative genomics revels a genus with tremendous synthesis potential of carbohydrate active enzymes and secondary metabolites.</title>
        <authorList>
            <person name="Sorensen T."/>
        </authorList>
    </citation>
    <scope>NUCLEOTIDE SEQUENCE [LARGE SCALE GENOMIC DNA]</scope>
    <source>
        <strain evidence="1 2">CBS 33761</strain>
    </source>
</reference>
<protein>
    <submittedName>
        <fullName evidence="1">Uncharacterized protein</fullName>
    </submittedName>
</protein>
<dbReference type="Proteomes" id="UP001444661">
    <property type="component" value="Unassembled WGS sequence"/>
</dbReference>
<accession>A0ABR1SIV5</accession>
<organism evidence="1 2">
    <name type="scientific">Apiospora rasikravindrae</name>
    <dbReference type="NCBI Taxonomy" id="990691"/>
    <lineage>
        <taxon>Eukaryota</taxon>
        <taxon>Fungi</taxon>
        <taxon>Dikarya</taxon>
        <taxon>Ascomycota</taxon>
        <taxon>Pezizomycotina</taxon>
        <taxon>Sordariomycetes</taxon>
        <taxon>Xylariomycetidae</taxon>
        <taxon>Amphisphaeriales</taxon>
        <taxon>Apiosporaceae</taxon>
        <taxon>Apiospora</taxon>
    </lineage>
</organism>
<evidence type="ECO:0000313" key="2">
    <source>
        <dbReference type="Proteomes" id="UP001444661"/>
    </source>
</evidence>
<keyword evidence="2" id="KW-1185">Reference proteome</keyword>